<evidence type="ECO:0000256" key="4">
    <source>
        <dbReference type="ARBA" id="ARBA00022840"/>
    </source>
</evidence>
<dbReference type="Pfam" id="PF00179">
    <property type="entry name" value="UQ_con"/>
    <property type="match status" value="1"/>
</dbReference>
<comment type="function">
    <text evidence="7">Accepts ubiquitin from the E1 complex and catalyzes its covalent attachment to other proteins. E2 ubiquitin conjugating enzyme that transfers ubiquitin to MAEA, a core component of the CTLH E3 ubiquitin-protein ligase complex. In vitro catalyzes 'Lys-11'- and 'Lys-48'-linked polyubiquitination. Capable, in vitro, to ubiquitinate histone H2A.</text>
</comment>
<dbReference type="PROSITE" id="PS00183">
    <property type="entry name" value="UBC_1"/>
    <property type="match status" value="1"/>
</dbReference>
<organism evidence="18 19">
    <name type="scientific">Angomonas deanei</name>
    <dbReference type="NCBI Taxonomy" id="59799"/>
    <lineage>
        <taxon>Eukaryota</taxon>
        <taxon>Discoba</taxon>
        <taxon>Euglenozoa</taxon>
        <taxon>Kinetoplastea</taxon>
        <taxon>Metakinetoplastina</taxon>
        <taxon>Trypanosomatida</taxon>
        <taxon>Trypanosomatidae</taxon>
        <taxon>Strigomonadinae</taxon>
        <taxon>Angomonas</taxon>
    </lineage>
</organism>
<evidence type="ECO:0000256" key="11">
    <source>
        <dbReference type="ARBA" id="ARBA00077502"/>
    </source>
</evidence>
<feature type="active site" description="Glycyl thioester intermediate" evidence="14">
    <location>
        <position position="110"/>
    </location>
</feature>
<proteinExistence type="inferred from homology"/>
<dbReference type="InterPro" id="IPR000608">
    <property type="entry name" value="UBC"/>
</dbReference>
<dbReference type="Gene3D" id="3.10.110.10">
    <property type="entry name" value="Ubiquitin Conjugating Enzyme"/>
    <property type="match status" value="1"/>
</dbReference>
<comment type="similarity">
    <text evidence="15">Belongs to the ubiquitin-conjugating enzyme family.</text>
</comment>
<dbReference type="OrthoDB" id="269518at2759"/>
<keyword evidence="19" id="KW-1185">Reference proteome</keyword>
<evidence type="ECO:0000256" key="10">
    <source>
        <dbReference type="ARBA" id="ARBA00076312"/>
    </source>
</evidence>
<keyword evidence="5" id="KW-0832">Ubl conjugation</keyword>
<sequence length="243" mass="27246">MLYLSFSSSYYPTAARGASPMSRPSMSGNGKRREMDFMKLINSATRRVYPSDTIGEFWVEFSGPEGTPYEGGVWMLHTVLPDDYPFRSPSIGFSNRIFHPNVDERSGTVCLDVINQTWTPMYELGNIFDVFLPQLLRYPNPSDPLNPVAARRLRDDPVGYAAELQTHVAQHATREKALQSIPPPYGPMDGGAEEDEKPPADTPDPVVSDLDGIQQLKESNANHFIEESIKEDNDSYEPDEIDI</sequence>
<evidence type="ECO:0000313" key="18">
    <source>
        <dbReference type="EMBL" id="CAD2216377.1"/>
    </source>
</evidence>
<keyword evidence="1" id="KW-0808">Transferase</keyword>
<evidence type="ECO:0000256" key="2">
    <source>
        <dbReference type="ARBA" id="ARBA00022741"/>
    </source>
</evidence>
<dbReference type="PROSITE" id="PS50127">
    <property type="entry name" value="UBC_2"/>
    <property type="match status" value="1"/>
</dbReference>
<keyword evidence="4 15" id="KW-0067">ATP-binding</keyword>
<feature type="domain" description="UBC core" evidence="17">
    <location>
        <begin position="25"/>
        <end position="173"/>
    </location>
</feature>
<evidence type="ECO:0000256" key="13">
    <source>
        <dbReference type="ARBA" id="ARBA00082119"/>
    </source>
</evidence>
<evidence type="ECO:0000256" key="7">
    <source>
        <dbReference type="ARBA" id="ARBA00060202"/>
    </source>
</evidence>
<evidence type="ECO:0000256" key="14">
    <source>
        <dbReference type="PROSITE-ProRule" id="PRU10133"/>
    </source>
</evidence>
<dbReference type="Proteomes" id="UP000515908">
    <property type="component" value="Chromosome 06"/>
</dbReference>
<evidence type="ECO:0000256" key="8">
    <source>
        <dbReference type="ARBA" id="ARBA00063081"/>
    </source>
</evidence>
<reference evidence="18 19" key="1">
    <citation type="submission" date="2020-08" db="EMBL/GenBank/DDBJ databases">
        <authorList>
            <person name="Newling K."/>
            <person name="Davey J."/>
            <person name="Forrester S."/>
        </authorList>
    </citation>
    <scope>NUCLEOTIDE SEQUENCE [LARGE SCALE GENOMIC DNA]</scope>
    <source>
        <strain evidence="19">Crithidia deanei Carvalho (ATCC PRA-265)</strain>
    </source>
</reference>
<dbReference type="SUPFAM" id="SSF54495">
    <property type="entry name" value="UBC-like"/>
    <property type="match status" value="1"/>
</dbReference>
<dbReference type="EMBL" id="LR877150">
    <property type="protein sequence ID" value="CAD2216377.1"/>
    <property type="molecule type" value="Genomic_DNA"/>
</dbReference>
<dbReference type="GO" id="GO:0005524">
    <property type="term" value="F:ATP binding"/>
    <property type="evidence" value="ECO:0007669"/>
    <property type="project" value="UniProtKB-UniRule"/>
</dbReference>
<accession>S9UYV6</accession>
<dbReference type="InterPro" id="IPR023313">
    <property type="entry name" value="UBQ-conjugating_AS"/>
</dbReference>
<evidence type="ECO:0000256" key="15">
    <source>
        <dbReference type="RuleBase" id="RU362109"/>
    </source>
</evidence>
<evidence type="ECO:0000256" key="5">
    <source>
        <dbReference type="ARBA" id="ARBA00022843"/>
    </source>
</evidence>
<feature type="compositionally biased region" description="Acidic residues" evidence="16">
    <location>
        <begin position="234"/>
        <end position="243"/>
    </location>
</feature>
<dbReference type="VEuPathDB" id="TriTrypDB:ADEAN_000383900"/>
<evidence type="ECO:0000256" key="9">
    <source>
        <dbReference type="ARBA" id="ARBA00072436"/>
    </source>
</evidence>
<feature type="compositionally biased region" description="Basic and acidic residues" evidence="16">
    <location>
        <begin position="224"/>
        <end position="233"/>
    </location>
</feature>
<comment type="subunit">
    <text evidence="8">Interacts with MAEA and WDR26, components of the CTLH complex that contains GID4, RANBP9 and/or RANBP10, MKLN1, MAEA, RMND5A (or alternatively its paralog RMND5B), GID8, ARMC8, WDR26 and YPEL5.</text>
</comment>
<evidence type="ECO:0000313" key="19">
    <source>
        <dbReference type="Proteomes" id="UP000515908"/>
    </source>
</evidence>
<dbReference type="InterPro" id="IPR016135">
    <property type="entry name" value="UBQ-conjugating_enzyme/RWD"/>
</dbReference>
<dbReference type="PANTHER" id="PTHR24068">
    <property type="entry name" value="UBIQUITIN-CONJUGATING ENZYME E2"/>
    <property type="match status" value="1"/>
</dbReference>
<keyword evidence="3 15" id="KW-0833">Ubl conjugation pathway</keyword>
<keyword evidence="2 15" id="KW-0547">Nucleotide-binding</keyword>
<evidence type="ECO:0000256" key="1">
    <source>
        <dbReference type="ARBA" id="ARBA00022679"/>
    </source>
</evidence>
<feature type="region of interest" description="Disordered" evidence="16">
    <location>
        <begin position="171"/>
        <end position="243"/>
    </location>
</feature>
<name>S9UYV6_9TRYP</name>
<evidence type="ECO:0000259" key="17">
    <source>
        <dbReference type="PROSITE" id="PS50127"/>
    </source>
</evidence>
<protein>
    <recommendedName>
        <fullName evidence="9">Ubiquitin-conjugating enzyme E2 H</fullName>
    </recommendedName>
    <alternativeName>
        <fullName evidence="12">(E3-independent) E2 ubiquitin-conjugating enzyme H</fullName>
    </alternativeName>
    <alternativeName>
        <fullName evidence="10">E2 ubiquitin-conjugating enzyme H</fullName>
    </alternativeName>
    <alternativeName>
        <fullName evidence="13">Ubiquitin carrier protein H</fullName>
    </alternativeName>
    <alternativeName>
        <fullName evidence="11">Ubiquitin-protein ligase H</fullName>
    </alternativeName>
</protein>
<dbReference type="GO" id="GO:0004842">
    <property type="term" value="F:ubiquitin-protein transferase activity"/>
    <property type="evidence" value="ECO:0007669"/>
    <property type="project" value="UniProtKB-ARBA"/>
</dbReference>
<dbReference type="AlphaFoldDB" id="S9UYV6"/>
<evidence type="ECO:0000256" key="12">
    <source>
        <dbReference type="ARBA" id="ARBA00078369"/>
    </source>
</evidence>
<evidence type="ECO:0000256" key="3">
    <source>
        <dbReference type="ARBA" id="ARBA00022786"/>
    </source>
</evidence>
<gene>
    <name evidence="18" type="ORF">ADEAN_000383900</name>
</gene>
<dbReference type="SMART" id="SM00212">
    <property type="entry name" value="UBCc"/>
    <property type="match status" value="1"/>
</dbReference>
<evidence type="ECO:0000256" key="6">
    <source>
        <dbReference type="ARBA" id="ARBA00022990"/>
    </source>
</evidence>
<dbReference type="FunFam" id="3.10.110.10:FF:000078">
    <property type="entry name" value="ubiquitin-conjugating enzyme E2 H isoform X2"/>
    <property type="match status" value="1"/>
</dbReference>
<dbReference type="CDD" id="cd23797">
    <property type="entry name" value="UBCc_UBE2H"/>
    <property type="match status" value="1"/>
</dbReference>
<keyword evidence="6" id="KW-0007">Acetylation</keyword>
<evidence type="ECO:0000256" key="16">
    <source>
        <dbReference type="SAM" id="MobiDB-lite"/>
    </source>
</evidence>